<name>A0A2A7UPX0_COMTR</name>
<evidence type="ECO:0000313" key="8">
    <source>
        <dbReference type="Proteomes" id="UP000220246"/>
    </source>
</evidence>
<feature type="transmembrane region" description="Helical" evidence="6">
    <location>
        <begin position="141"/>
        <end position="159"/>
    </location>
</feature>
<dbReference type="Pfam" id="PF07947">
    <property type="entry name" value="YhhN"/>
    <property type="match status" value="1"/>
</dbReference>
<evidence type="ECO:0000313" key="7">
    <source>
        <dbReference type="EMBL" id="PEH87318.1"/>
    </source>
</evidence>
<dbReference type="PANTHER" id="PTHR31885:SF6">
    <property type="entry name" value="GH04784P"/>
    <property type="match status" value="1"/>
</dbReference>
<evidence type="ECO:0000256" key="5">
    <source>
        <dbReference type="ARBA" id="ARBA00023136"/>
    </source>
</evidence>
<keyword evidence="8" id="KW-1185">Reference proteome</keyword>
<dbReference type="PANTHER" id="PTHR31885">
    <property type="entry name" value="GH04784P"/>
    <property type="match status" value="1"/>
</dbReference>
<gene>
    <name evidence="7" type="ORF">CRM82_00625</name>
</gene>
<feature type="transmembrane region" description="Helical" evidence="6">
    <location>
        <begin position="165"/>
        <end position="183"/>
    </location>
</feature>
<organism evidence="7 8">
    <name type="scientific">Comamonas terrigena</name>
    <dbReference type="NCBI Taxonomy" id="32013"/>
    <lineage>
        <taxon>Bacteria</taxon>
        <taxon>Pseudomonadati</taxon>
        <taxon>Pseudomonadota</taxon>
        <taxon>Betaproteobacteria</taxon>
        <taxon>Burkholderiales</taxon>
        <taxon>Comamonadaceae</taxon>
        <taxon>Comamonas</taxon>
    </lineage>
</organism>
<comment type="similarity">
    <text evidence="2">Belongs to the TMEM86 family.</text>
</comment>
<comment type="subcellular location">
    <subcellularLocation>
        <location evidence="1">Membrane</location>
        <topology evidence="1">Multi-pass membrane protein</topology>
    </subcellularLocation>
</comment>
<reference evidence="8" key="1">
    <citation type="submission" date="2017-09" db="EMBL/GenBank/DDBJ databases">
        <title>FDA dAtabase for Regulatory Grade micrObial Sequences (FDA-ARGOS): Supporting development and validation of Infectious Disease Dx tests.</title>
        <authorList>
            <person name="Minogue T."/>
            <person name="Wolcott M."/>
            <person name="Wasieloski L."/>
            <person name="Aguilar W."/>
            <person name="Moore D."/>
            <person name="Tallon L."/>
            <person name="Sadzewicz L."/>
            <person name="Ott S."/>
            <person name="Zhao X."/>
            <person name="Nagaraj S."/>
            <person name="Vavikolanu K."/>
            <person name="Aluvathingal J."/>
            <person name="Nadendla S."/>
            <person name="Sichtig H."/>
        </authorList>
    </citation>
    <scope>NUCLEOTIDE SEQUENCE [LARGE SCALE GENOMIC DNA]</scope>
    <source>
        <strain evidence="8">FDAARGOS_394</strain>
    </source>
</reference>
<dbReference type="EMBL" id="PDEA01000001">
    <property type="protein sequence ID" value="PEH87318.1"/>
    <property type="molecule type" value="Genomic_DNA"/>
</dbReference>
<evidence type="ECO:0000256" key="1">
    <source>
        <dbReference type="ARBA" id="ARBA00004141"/>
    </source>
</evidence>
<feature type="transmembrane region" description="Helical" evidence="6">
    <location>
        <begin position="218"/>
        <end position="238"/>
    </location>
</feature>
<accession>A0A2A7UPX0</accession>
<dbReference type="GO" id="GO:0016787">
    <property type="term" value="F:hydrolase activity"/>
    <property type="evidence" value="ECO:0007669"/>
    <property type="project" value="TreeGrafter"/>
</dbReference>
<comment type="caution">
    <text evidence="7">The sequence shown here is derived from an EMBL/GenBank/DDBJ whole genome shotgun (WGS) entry which is preliminary data.</text>
</comment>
<keyword evidence="4 6" id="KW-1133">Transmembrane helix</keyword>
<dbReference type="GO" id="GO:0016020">
    <property type="term" value="C:membrane"/>
    <property type="evidence" value="ECO:0007669"/>
    <property type="project" value="UniProtKB-SubCell"/>
</dbReference>
<dbReference type="OrthoDB" id="9770329at2"/>
<dbReference type="Proteomes" id="UP000220246">
    <property type="component" value="Unassembled WGS sequence"/>
</dbReference>
<sequence length="248" mass="27039">MPPPPLRGTLRPLPLALPTMRTIFMPPGRIHVWQWVLLTLGAGAMLTAQAGWVELHRLFKPLAMVAALLAVCAPRFAPRSARRLRARHWLLAALAFSLAGDVCLMLDGLFIPGLVAFLCAHVCYIRLFALDAPWLPRRTPLVACLLLGAGVYSMLWGHLPVELRLPVAAYVLVIALMAAQAVGRALVRASRAARCVAYGALLFMLSDTLLAVDRFVHPLAWAGLGVLGTYYAAQWLIVHGMLQTSQQA</sequence>
<dbReference type="InterPro" id="IPR012506">
    <property type="entry name" value="TMEM86B-like"/>
</dbReference>
<proteinExistence type="inferred from homology"/>
<keyword evidence="5 6" id="KW-0472">Membrane</keyword>
<dbReference type="AlphaFoldDB" id="A0A2A7UPX0"/>
<evidence type="ECO:0000256" key="4">
    <source>
        <dbReference type="ARBA" id="ARBA00022989"/>
    </source>
</evidence>
<feature type="transmembrane region" description="Helical" evidence="6">
    <location>
        <begin position="195"/>
        <end position="212"/>
    </location>
</feature>
<protein>
    <submittedName>
        <fullName evidence="7">Lysoplasmalogenase</fullName>
    </submittedName>
</protein>
<feature type="transmembrane region" description="Helical" evidence="6">
    <location>
        <begin position="30"/>
        <end position="52"/>
    </location>
</feature>
<feature type="transmembrane region" description="Helical" evidence="6">
    <location>
        <begin position="113"/>
        <end position="129"/>
    </location>
</feature>
<keyword evidence="3 6" id="KW-0812">Transmembrane</keyword>
<feature type="transmembrane region" description="Helical" evidence="6">
    <location>
        <begin position="89"/>
        <end position="107"/>
    </location>
</feature>
<evidence type="ECO:0000256" key="6">
    <source>
        <dbReference type="SAM" id="Phobius"/>
    </source>
</evidence>
<evidence type="ECO:0000256" key="3">
    <source>
        <dbReference type="ARBA" id="ARBA00022692"/>
    </source>
</evidence>
<dbReference type="STRING" id="1219032.GCA_001515545_03678"/>
<evidence type="ECO:0000256" key="2">
    <source>
        <dbReference type="ARBA" id="ARBA00007375"/>
    </source>
</evidence>